<dbReference type="EMBL" id="GL377600">
    <property type="protein sequence ID" value="EFJ21125.1"/>
    <property type="molecule type" value="Genomic_DNA"/>
</dbReference>
<dbReference type="eggNOG" id="ENOG502QQ6Z">
    <property type="taxonomic scope" value="Eukaryota"/>
</dbReference>
<dbReference type="PRINTS" id="PR01217">
    <property type="entry name" value="PRICHEXTENSN"/>
</dbReference>
<dbReference type="InterPro" id="IPR027267">
    <property type="entry name" value="AH/BAR_dom_sf"/>
</dbReference>
<dbReference type="InParanoid" id="D8S3L3"/>
<dbReference type="OrthoDB" id="1925034at2759"/>
<dbReference type="Gramene" id="EFJ21125">
    <property type="protein sequence ID" value="EFJ21125"/>
    <property type="gene ID" value="SELMODRAFT_443693"/>
</dbReference>
<reference evidence="4 5" key="1">
    <citation type="journal article" date="2011" name="Science">
        <title>The Selaginella genome identifies genetic changes associated with the evolution of vascular plants.</title>
        <authorList>
            <person name="Banks J.A."/>
            <person name="Nishiyama T."/>
            <person name="Hasebe M."/>
            <person name="Bowman J.L."/>
            <person name="Gribskov M."/>
            <person name="dePamphilis C."/>
            <person name="Albert V.A."/>
            <person name="Aono N."/>
            <person name="Aoyama T."/>
            <person name="Ambrose B.A."/>
            <person name="Ashton N.W."/>
            <person name="Axtell M.J."/>
            <person name="Barker E."/>
            <person name="Barker M.S."/>
            <person name="Bennetzen J.L."/>
            <person name="Bonawitz N.D."/>
            <person name="Chapple C."/>
            <person name="Cheng C."/>
            <person name="Correa L.G."/>
            <person name="Dacre M."/>
            <person name="DeBarry J."/>
            <person name="Dreyer I."/>
            <person name="Elias M."/>
            <person name="Engstrom E.M."/>
            <person name="Estelle M."/>
            <person name="Feng L."/>
            <person name="Finet C."/>
            <person name="Floyd S.K."/>
            <person name="Frommer W.B."/>
            <person name="Fujita T."/>
            <person name="Gramzow L."/>
            <person name="Gutensohn M."/>
            <person name="Harholt J."/>
            <person name="Hattori M."/>
            <person name="Heyl A."/>
            <person name="Hirai T."/>
            <person name="Hiwatashi Y."/>
            <person name="Ishikawa M."/>
            <person name="Iwata M."/>
            <person name="Karol K.G."/>
            <person name="Koehler B."/>
            <person name="Kolukisaoglu U."/>
            <person name="Kubo M."/>
            <person name="Kurata T."/>
            <person name="Lalonde S."/>
            <person name="Li K."/>
            <person name="Li Y."/>
            <person name="Litt A."/>
            <person name="Lyons E."/>
            <person name="Manning G."/>
            <person name="Maruyama T."/>
            <person name="Michael T.P."/>
            <person name="Mikami K."/>
            <person name="Miyazaki S."/>
            <person name="Morinaga S."/>
            <person name="Murata T."/>
            <person name="Mueller-Roeber B."/>
            <person name="Nelson D.R."/>
            <person name="Obara M."/>
            <person name="Oguri Y."/>
            <person name="Olmstead R.G."/>
            <person name="Onodera N."/>
            <person name="Petersen B.L."/>
            <person name="Pils B."/>
            <person name="Prigge M."/>
            <person name="Rensing S.A."/>
            <person name="Riano-Pachon D.M."/>
            <person name="Roberts A.W."/>
            <person name="Sato Y."/>
            <person name="Scheller H.V."/>
            <person name="Schulz B."/>
            <person name="Schulz C."/>
            <person name="Shakirov E.V."/>
            <person name="Shibagaki N."/>
            <person name="Shinohara N."/>
            <person name="Shippen D.E."/>
            <person name="Soerensen I."/>
            <person name="Sotooka R."/>
            <person name="Sugimoto N."/>
            <person name="Sugita M."/>
            <person name="Sumikawa N."/>
            <person name="Tanurdzic M."/>
            <person name="Theissen G."/>
            <person name="Ulvskov P."/>
            <person name="Wakazuki S."/>
            <person name="Weng J.K."/>
            <person name="Willats W.W."/>
            <person name="Wipf D."/>
            <person name="Wolf P.G."/>
            <person name="Yang L."/>
            <person name="Zimmer A.D."/>
            <person name="Zhu Q."/>
            <person name="Mitros T."/>
            <person name="Hellsten U."/>
            <person name="Loque D."/>
            <person name="Otillar R."/>
            <person name="Salamov A."/>
            <person name="Schmutz J."/>
            <person name="Shapiro H."/>
            <person name="Lindquist E."/>
            <person name="Lucas S."/>
            <person name="Rokhsar D."/>
            <person name="Grigoriev I.V."/>
        </authorList>
    </citation>
    <scope>NUCLEOTIDE SEQUENCE [LARGE SCALE GENOMIC DNA]</scope>
</reference>
<name>D8S3L3_SELML</name>
<dbReference type="HOGENOM" id="CLU_021999_1_0_1"/>
<proteinExistence type="predicted"/>
<evidence type="ECO:0000256" key="2">
    <source>
        <dbReference type="SAM" id="MobiDB-lite"/>
    </source>
</evidence>
<dbReference type="SUPFAM" id="SSF103657">
    <property type="entry name" value="BAR/IMD domain-like"/>
    <property type="match status" value="1"/>
</dbReference>
<feature type="compositionally biased region" description="Polar residues" evidence="2">
    <location>
        <begin position="365"/>
        <end position="375"/>
    </location>
</feature>
<dbReference type="PANTHER" id="PTHR34119">
    <property type="entry name" value="HYDROXYPROLINE-RICH GLYCOPROTEIN-LIKE"/>
    <property type="match status" value="1"/>
</dbReference>
<gene>
    <name evidence="4" type="ORF">SELMODRAFT_443693</name>
</gene>
<accession>D8S3L3</accession>
<dbReference type="Proteomes" id="UP000001514">
    <property type="component" value="Unassembled WGS sequence"/>
</dbReference>
<dbReference type="CDD" id="cd07307">
    <property type="entry name" value="BAR"/>
    <property type="match status" value="1"/>
</dbReference>
<evidence type="ECO:0000256" key="1">
    <source>
        <dbReference type="SAM" id="Coils"/>
    </source>
</evidence>
<sequence>MKSWKKIKELARFKEKSSPAAALEPTQDIEEITRGMQDVCYMKNQYEGLHAVSSRVAGRAYGFSEAIQEMAAFLVESFALDNNGDINTAFKEVSKTQSELSRLLHLYAFHVSETLKVPAEGLLSELGHIEETKKEYDEKRILYDHMRLRKSRAKNVKAEAQIEQQLQESKEQFDELAMFLGCRLHSLEQSRPRHLLTQAARHHSAQMHLFRQGLGCLDDADPCISRIVQERNLDTSLDYLDGGENDAFFKTKDATEESDQSSSLEQEETSPKHYSIAYETHTGSRSAPLSPVRFAEANGVNSIHEVMLDGVSNKKAPIFSRTNSWLRRKGSRDPGVLHLYRPTQTSSAAPNTQPHSTAPAMYSVTEPTGSPSPSWIPSPDLSKAPRPSPHQQQQQQQQQHKKLSTFPSFPRRFQSGPLASTASSKPRRLIPRSGPLTQPPPPCVTLPVDPLYKSGPLTPTPKMSPTVSPTAASPPRVSELHKLPPPPLASSTLSPSPAPCTKLAAGSVSYSAPLSRPPQIQIHQQQQQQGTQHQSLSAAVHHHHHHHHHHHSSQASPLPPPPLAQAPSPASKSHNKCVRKNEERVSPLPLLYKD</sequence>
<dbReference type="FunCoup" id="D8S3L3">
    <property type="interactions" value="1857"/>
</dbReference>
<evidence type="ECO:0000313" key="5">
    <source>
        <dbReference type="Proteomes" id="UP000001514"/>
    </source>
</evidence>
<feature type="compositionally biased region" description="Low complexity" evidence="2">
    <location>
        <begin position="464"/>
        <end position="475"/>
    </location>
</feature>
<keyword evidence="5" id="KW-1185">Reference proteome</keyword>
<dbReference type="Pfam" id="PF16746">
    <property type="entry name" value="BAR_3"/>
    <property type="match status" value="1"/>
</dbReference>
<protein>
    <recommendedName>
        <fullName evidence="3">BAR domain-containing protein</fullName>
    </recommendedName>
</protein>
<feature type="compositionally biased region" description="Low complexity" evidence="2">
    <location>
        <begin position="519"/>
        <end position="539"/>
    </location>
</feature>
<dbReference type="InterPro" id="IPR004148">
    <property type="entry name" value="BAR_dom"/>
</dbReference>
<feature type="coiled-coil region" evidence="1">
    <location>
        <begin position="148"/>
        <end position="175"/>
    </location>
</feature>
<feature type="compositionally biased region" description="Basic residues" evidence="2">
    <location>
        <begin position="540"/>
        <end position="552"/>
    </location>
</feature>
<dbReference type="Gene3D" id="1.20.1270.60">
    <property type="entry name" value="Arfaptin homology (AH) domain/BAR domain"/>
    <property type="match status" value="1"/>
</dbReference>
<dbReference type="PANTHER" id="PTHR34119:SF1">
    <property type="entry name" value="OS04G0394700 PROTEIN"/>
    <property type="match status" value="1"/>
</dbReference>
<evidence type="ECO:0000313" key="4">
    <source>
        <dbReference type="EMBL" id="EFJ21125.1"/>
    </source>
</evidence>
<feature type="domain" description="BAR" evidence="3">
    <location>
        <begin position="77"/>
        <end position="227"/>
    </location>
</feature>
<evidence type="ECO:0000259" key="3">
    <source>
        <dbReference type="Pfam" id="PF16746"/>
    </source>
</evidence>
<feature type="compositionally biased region" description="Polar residues" evidence="2">
    <location>
        <begin position="342"/>
        <end position="356"/>
    </location>
</feature>
<dbReference type="AlphaFoldDB" id="D8S3L3"/>
<keyword evidence="1" id="KW-0175">Coiled coil</keyword>
<feature type="region of interest" description="Disordered" evidence="2">
    <location>
        <begin position="330"/>
        <end position="497"/>
    </location>
</feature>
<dbReference type="InterPro" id="IPR037488">
    <property type="entry name" value="At2g33490-like"/>
</dbReference>
<dbReference type="KEGG" id="smo:SELMODRAFT_443693"/>
<dbReference type="GO" id="GO:0005737">
    <property type="term" value="C:cytoplasm"/>
    <property type="evidence" value="ECO:0007669"/>
    <property type="project" value="InterPro"/>
</dbReference>
<organism evidence="5">
    <name type="scientific">Selaginella moellendorffii</name>
    <name type="common">Spikemoss</name>
    <dbReference type="NCBI Taxonomy" id="88036"/>
    <lineage>
        <taxon>Eukaryota</taxon>
        <taxon>Viridiplantae</taxon>
        <taxon>Streptophyta</taxon>
        <taxon>Embryophyta</taxon>
        <taxon>Tracheophyta</taxon>
        <taxon>Lycopodiopsida</taxon>
        <taxon>Selaginellales</taxon>
        <taxon>Selaginellaceae</taxon>
        <taxon>Selaginella</taxon>
    </lineage>
</organism>
<dbReference type="STRING" id="88036.D8S3L3"/>
<feature type="region of interest" description="Disordered" evidence="2">
    <location>
        <begin position="509"/>
        <end position="594"/>
    </location>
</feature>
<dbReference type="OMA" id="DGNEIEC"/>